<dbReference type="EMBL" id="CAJJDN010000109">
    <property type="protein sequence ID" value="CAD8115863.1"/>
    <property type="molecule type" value="Genomic_DNA"/>
</dbReference>
<dbReference type="Proteomes" id="UP000692954">
    <property type="component" value="Unassembled WGS sequence"/>
</dbReference>
<keyword evidence="2" id="KW-1185">Reference proteome</keyword>
<evidence type="ECO:0000313" key="2">
    <source>
        <dbReference type="Proteomes" id="UP000692954"/>
    </source>
</evidence>
<sequence length="131" mass="15734">MKNNLNYKCNNLISDPVNIFATIIPLFLKIIKQQLSIKIKFNNQYYENLQYQVIHPIINFLRFHQQSFFSDLSLYLCNLIQSNHPKILFNNSQMEGNSFLSISQPKFMTNYMELHINLFIFQSIQRIIYLY</sequence>
<accession>A0A8S1QJK4</accession>
<organism evidence="1 2">
    <name type="scientific">Paramecium sonneborni</name>
    <dbReference type="NCBI Taxonomy" id="65129"/>
    <lineage>
        <taxon>Eukaryota</taxon>
        <taxon>Sar</taxon>
        <taxon>Alveolata</taxon>
        <taxon>Ciliophora</taxon>
        <taxon>Intramacronucleata</taxon>
        <taxon>Oligohymenophorea</taxon>
        <taxon>Peniculida</taxon>
        <taxon>Parameciidae</taxon>
        <taxon>Paramecium</taxon>
    </lineage>
</organism>
<dbReference type="AlphaFoldDB" id="A0A8S1QJK4"/>
<evidence type="ECO:0000313" key="1">
    <source>
        <dbReference type="EMBL" id="CAD8115863.1"/>
    </source>
</evidence>
<gene>
    <name evidence="1" type="ORF">PSON_ATCC_30995.1.T1090139</name>
</gene>
<protein>
    <submittedName>
        <fullName evidence="1">Uncharacterized protein</fullName>
    </submittedName>
</protein>
<comment type="caution">
    <text evidence="1">The sequence shown here is derived from an EMBL/GenBank/DDBJ whole genome shotgun (WGS) entry which is preliminary data.</text>
</comment>
<proteinExistence type="predicted"/>
<name>A0A8S1QJK4_9CILI</name>
<reference evidence="1" key="1">
    <citation type="submission" date="2021-01" db="EMBL/GenBank/DDBJ databases">
        <authorList>
            <consortium name="Genoscope - CEA"/>
            <person name="William W."/>
        </authorList>
    </citation>
    <scope>NUCLEOTIDE SEQUENCE</scope>
</reference>